<dbReference type="Gene3D" id="1.10.150.130">
    <property type="match status" value="1"/>
</dbReference>
<evidence type="ECO:0000259" key="7">
    <source>
        <dbReference type="PROSITE" id="PS51900"/>
    </source>
</evidence>
<dbReference type="KEGG" id="mdx:BTO20_38105"/>
<accession>A0A1Y0CGM8</accession>
<dbReference type="GO" id="GO:0003677">
    <property type="term" value="F:DNA binding"/>
    <property type="evidence" value="ECO:0007669"/>
    <property type="project" value="UniProtKB-UniRule"/>
</dbReference>
<dbReference type="InterPro" id="IPR044068">
    <property type="entry name" value="CB"/>
</dbReference>
<evidence type="ECO:0000256" key="5">
    <source>
        <dbReference type="PROSITE-ProRule" id="PRU01248"/>
    </source>
</evidence>
<keyword evidence="4" id="KW-0233">DNA recombination</keyword>
<reference evidence="8 9" key="1">
    <citation type="submission" date="2017-04" db="EMBL/GenBank/DDBJ databases">
        <title>Whole Genome Sequence of 1,4-Dioxane Degrading Bacterium Mycobacterium dioxanotrophicus PH-06.</title>
        <authorList>
            <person name="He Y."/>
        </authorList>
    </citation>
    <scope>NUCLEOTIDE SEQUENCE [LARGE SCALE GENOMIC DNA]</scope>
    <source>
        <strain evidence="8 9">PH-06</strain>
        <plasmid evidence="8 9">unnamed3</plasmid>
    </source>
</reference>
<dbReference type="RefSeq" id="WP_087083757.1">
    <property type="nucleotide sequence ID" value="NZ_CP020812.1"/>
</dbReference>
<dbReference type="Proteomes" id="UP000195331">
    <property type="component" value="Plasmid unnamed3"/>
</dbReference>
<proteinExistence type="inferred from homology"/>
<gene>
    <name evidence="8" type="ORF">BTO20_38105</name>
</gene>
<keyword evidence="8" id="KW-0614">Plasmid</keyword>
<dbReference type="Gene3D" id="1.10.443.10">
    <property type="entry name" value="Intergrase catalytic core"/>
    <property type="match status" value="1"/>
</dbReference>
<dbReference type="Pfam" id="PF00589">
    <property type="entry name" value="Phage_integrase"/>
    <property type="match status" value="1"/>
</dbReference>
<dbReference type="InterPro" id="IPR002104">
    <property type="entry name" value="Integrase_catalytic"/>
</dbReference>
<dbReference type="GO" id="GO:0015074">
    <property type="term" value="P:DNA integration"/>
    <property type="evidence" value="ECO:0007669"/>
    <property type="project" value="UniProtKB-KW"/>
</dbReference>
<dbReference type="InterPro" id="IPR004107">
    <property type="entry name" value="Integrase_SAM-like_N"/>
</dbReference>
<keyword evidence="2" id="KW-0229">DNA integration</keyword>
<keyword evidence="3 5" id="KW-0238">DNA-binding</keyword>
<dbReference type="InterPro" id="IPR013762">
    <property type="entry name" value="Integrase-like_cat_sf"/>
</dbReference>
<evidence type="ECO:0000256" key="3">
    <source>
        <dbReference type="ARBA" id="ARBA00023125"/>
    </source>
</evidence>
<evidence type="ECO:0000256" key="4">
    <source>
        <dbReference type="ARBA" id="ARBA00023172"/>
    </source>
</evidence>
<keyword evidence="9" id="KW-1185">Reference proteome</keyword>
<name>A0A1Y0CGM8_9MYCO</name>
<evidence type="ECO:0000313" key="9">
    <source>
        <dbReference type="Proteomes" id="UP000195331"/>
    </source>
</evidence>
<dbReference type="InterPro" id="IPR050090">
    <property type="entry name" value="Tyrosine_recombinase_XerCD"/>
</dbReference>
<dbReference type="InterPro" id="IPR011010">
    <property type="entry name" value="DNA_brk_join_enz"/>
</dbReference>
<dbReference type="PROSITE" id="PS51900">
    <property type="entry name" value="CB"/>
    <property type="match status" value="1"/>
</dbReference>
<protein>
    <submittedName>
        <fullName evidence="8">Integrase</fullName>
    </submittedName>
</protein>
<dbReference type="GO" id="GO:0006310">
    <property type="term" value="P:DNA recombination"/>
    <property type="evidence" value="ECO:0007669"/>
    <property type="project" value="UniProtKB-KW"/>
</dbReference>
<dbReference type="AlphaFoldDB" id="A0A1Y0CGM8"/>
<dbReference type="PANTHER" id="PTHR30349">
    <property type="entry name" value="PHAGE INTEGRASE-RELATED"/>
    <property type="match status" value="1"/>
</dbReference>
<evidence type="ECO:0000313" key="8">
    <source>
        <dbReference type="EMBL" id="ART74433.1"/>
    </source>
</evidence>
<evidence type="ECO:0000259" key="6">
    <source>
        <dbReference type="PROSITE" id="PS51898"/>
    </source>
</evidence>
<dbReference type="Pfam" id="PF02899">
    <property type="entry name" value="Phage_int_SAM_1"/>
    <property type="match status" value="1"/>
</dbReference>
<dbReference type="PROSITE" id="PS51898">
    <property type="entry name" value="TYR_RECOMBINASE"/>
    <property type="match status" value="1"/>
</dbReference>
<feature type="domain" description="Tyr recombinase" evidence="6">
    <location>
        <begin position="170"/>
        <end position="356"/>
    </location>
</feature>
<dbReference type="EMBL" id="CP020812">
    <property type="protein sequence ID" value="ART74433.1"/>
    <property type="molecule type" value="Genomic_DNA"/>
</dbReference>
<sequence length="367" mass="41285">MFVTRVVSPVSSRESWTVLGDDDRPVEPVERYLAYLTGIERSPNTVKAYAHDLKDWFEFLGDRGLDWRSVTLEDVDGFVAWLRAPAEARDGRVAVLPSVAPVCSESTVNRKLSALGSFYTHTARDGVDVAMLLSSWQVGGARGGWKPFLHHISKSMPQRRRTVALKAPKKLPRVLTPEQVQALLDGCEHLRDRLLLVILYDTGMRIGEALGLRHNDIAAAERQITVTRRDNDNGARAKSPTTRTVPVSAELIRLYGDYLHREYGDLDSDYVFVNLWGRPFGQPWTYAAVYDLIRRLRQRTGIDFDPHWLRHSAATRLLRDGVGLEVVAQLLGHSNVTVTATTYGHLTVEDARAVLDEAGWFDGRVSW</sequence>
<dbReference type="PANTHER" id="PTHR30349:SF64">
    <property type="entry name" value="PROPHAGE INTEGRASE INTD-RELATED"/>
    <property type="match status" value="1"/>
</dbReference>
<feature type="domain" description="Core-binding (CB)" evidence="7">
    <location>
        <begin position="23"/>
        <end position="123"/>
    </location>
</feature>
<evidence type="ECO:0000256" key="2">
    <source>
        <dbReference type="ARBA" id="ARBA00022908"/>
    </source>
</evidence>
<dbReference type="InterPro" id="IPR010998">
    <property type="entry name" value="Integrase_recombinase_N"/>
</dbReference>
<organism evidence="8 9">
    <name type="scientific">Mycobacterium dioxanotrophicus</name>
    <dbReference type="NCBI Taxonomy" id="482462"/>
    <lineage>
        <taxon>Bacteria</taxon>
        <taxon>Bacillati</taxon>
        <taxon>Actinomycetota</taxon>
        <taxon>Actinomycetes</taxon>
        <taxon>Mycobacteriales</taxon>
        <taxon>Mycobacteriaceae</taxon>
        <taxon>Mycobacterium</taxon>
    </lineage>
</organism>
<dbReference type="OrthoDB" id="9803188at2"/>
<evidence type="ECO:0000256" key="1">
    <source>
        <dbReference type="ARBA" id="ARBA00008857"/>
    </source>
</evidence>
<geneLocation type="plasmid" evidence="8 9">
    <name>unnamed3</name>
</geneLocation>
<comment type="similarity">
    <text evidence="1">Belongs to the 'phage' integrase family.</text>
</comment>
<dbReference type="SUPFAM" id="SSF56349">
    <property type="entry name" value="DNA breaking-rejoining enzymes"/>
    <property type="match status" value="1"/>
</dbReference>